<proteinExistence type="predicted"/>
<name>A0A1K2HFY1_9NEIS</name>
<dbReference type="STRING" id="1121279.SAMN02745887_01682"/>
<dbReference type="InterPro" id="IPR021390">
    <property type="entry name" value="DUF3025"/>
</dbReference>
<dbReference type="EMBL" id="FPKR01000006">
    <property type="protein sequence ID" value="SFZ75678.1"/>
    <property type="molecule type" value="Genomic_DNA"/>
</dbReference>
<organism evidence="1 2">
    <name type="scientific">Chitinimonas taiwanensis DSM 18899</name>
    <dbReference type="NCBI Taxonomy" id="1121279"/>
    <lineage>
        <taxon>Bacteria</taxon>
        <taxon>Pseudomonadati</taxon>
        <taxon>Pseudomonadota</taxon>
        <taxon>Betaproteobacteria</taxon>
        <taxon>Neisseriales</taxon>
        <taxon>Chitinibacteraceae</taxon>
        <taxon>Chitinimonas</taxon>
    </lineage>
</organism>
<evidence type="ECO:0008006" key="3">
    <source>
        <dbReference type="Google" id="ProtNLM"/>
    </source>
</evidence>
<dbReference type="AlphaFoldDB" id="A0A1K2HFY1"/>
<protein>
    <recommendedName>
        <fullName evidence="3">DUF3025 domain-containing protein</fullName>
    </recommendedName>
</protein>
<dbReference type="Proteomes" id="UP000186513">
    <property type="component" value="Unassembled WGS sequence"/>
</dbReference>
<accession>A0A1K2HFY1</accession>
<evidence type="ECO:0000313" key="1">
    <source>
        <dbReference type="EMBL" id="SFZ75678.1"/>
    </source>
</evidence>
<keyword evidence="2" id="KW-1185">Reference proteome</keyword>
<dbReference type="RefSeq" id="WP_072428209.1">
    <property type="nucleotide sequence ID" value="NZ_FPKR01000006.1"/>
</dbReference>
<evidence type="ECO:0000313" key="2">
    <source>
        <dbReference type="Proteomes" id="UP000186513"/>
    </source>
</evidence>
<sequence length="266" mass="29794">MPPWPHTLFSTSPWFLPLRPCLQELGWHSFPDAASWQALPDTLRPRTRSGLPVQFIAPALLDAQAYELRIATRGEVATRPANWHDAFNALSWLVWPQSKAALNALHLREMARESQGQRGRSRDAATLFDESGLVLACADARLQAALFDHDWTTLFQTRAASWGEQIAAFSFGHALQEKGLAPFIGIVGKVMLVEVAPDWFQLPLEAQLHDLDQQLAARLDQAEALDPRSLPPLPVLGIPGWWPQQDAAFYADTRHFRPRRPVVHPG</sequence>
<reference evidence="1 2" key="1">
    <citation type="submission" date="2016-11" db="EMBL/GenBank/DDBJ databases">
        <authorList>
            <person name="Jaros S."/>
            <person name="Januszkiewicz K."/>
            <person name="Wedrychowicz H."/>
        </authorList>
    </citation>
    <scope>NUCLEOTIDE SEQUENCE [LARGE SCALE GENOMIC DNA]</scope>
    <source>
        <strain evidence="1 2">DSM 18899</strain>
    </source>
</reference>
<dbReference type="Pfam" id="PF11227">
    <property type="entry name" value="DUF3025"/>
    <property type="match status" value="1"/>
</dbReference>
<dbReference type="OrthoDB" id="5292474at2"/>
<gene>
    <name evidence="1" type="ORF">SAMN02745887_01682</name>
</gene>